<evidence type="ECO:0000256" key="5">
    <source>
        <dbReference type="ARBA" id="ARBA00023136"/>
    </source>
</evidence>
<feature type="transmembrane region" description="Helical" evidence="6">
    <location>
        <begin position="402"/>
        <end position="423"/>
    </location>
</feature>
<feature type="transmembrane region" description="Helical" evidence="6">
    <location>
        <begin position="91"/>
        <end position="109"/>
    </location>
</feature>
<feature type="transmembrane region" description="Helical" evidence="6">
    <location>
        <begin position="58"/>
        <end position="79"/>
    </location>
</feature>
<evidence type="ECO:0000256" key="2">
    <source>
        <dbReference type="ARBA" id="ARBA00022448"/>
    </source>
</evidence>
<name>A0ABV0EDS8_9BURK</name>
<feature type="domain" description="Major facilitator superfamily (MFS) profile" evidence="7">
    <location>
        <begin position="246"/>
        <end position="433"/>
    </location>
</feature>
<dbReference type="SUPFAM" id="SSF103473">
    <property type="entry name" value="MFS general substrate transporter"/>
    <property type="match status" value="1"/>
</dbReference>
<feature type="transmembrane region" description="Helical" evidence="6">
    <location>
        <begin position="246"/>
        <end position="271"/>
    </location>
</feature>
<keyword evidence="2" id="KW-0813">Transport</keyword>
<dbReference type="InterPro" id="IPR050495">
    <property type="entry name" value="ATG22/LtaA_families"/>
</dbReference>
<comment type="caution">
    <text evidence="8">The sequence shown here is derived from an EMBL/GenBank/DDBJ whole genome shotgun (WGS) entry which is preliminary data.</text>
</comment>
<gene>
    <name evidence="8" type="ORF">V6E02_06355</name>
</gene>
<feature type="transmembrane region" description="Helical" evidence="6">
    <location>
        <begin position="283"/>
        <end position="303"/>
    </location>
</feature>
<keyword evidence="3 6" id="KW-0812">Transmembrane</keyword>
<feature type="transmembrane region" description="Helical" evidence="6">
    <location>
        <begin position="115"/>
        <end position="139"/>
    </location>
</feature>
<comment type="subcellular location">
    <subcellularLocation>
        <location evidence="1">Endomembrane system</location>
        <topology evidence="1">Multi-pass membrane protein</topology>
    </subcellularLocation>
</comment>
<dbReference type="InterPro" id="IPR036259">
    <property type="entry name" value="MFS_trans_sf"/>
</dbReference>
<dbReference type="InterPro" id="IPR024671">
    <property type="entry name" value="Atg22-like"/>
</dbReference>
<evidence type="ECO:0000256" key="3">
    <source>
        <dbReference type="ARBA" id="ARBA00022692"/>
    </source>
</evidence>
<dbReference type="EMBL" id="JBAJEX010000004">
    <property type="protein sequence ID" value="MEO1766830.1"/>
    <property type="molecule type" value="Genomic_DNA"/>
</dbReference>
<sequence>MARPLFASFLNPGVAPREMWAWALYDFANSGYTTVVITAVFNAYFVSVVVGNAPWATFAWTLALSVSYALIVLTAPVIGAYADAWAAKKRLLFFTTIGCVLFTAALGLVEPGRFGAAVAFILLSNFFYGTGENLIAAFLPELARPRAIGRVSAWGWSLGYLGGLVSLAACLAYIAWAEARGQTAVQFVPATMVITALFFALAATPTFLFLRERAVPQPQRVAGQRVREAFVRLAHTLREARAFRDLFRFLLCTLFYQAGIQAVIALAAIYAQQVMGFSVRETIELVFVVNITAALGALLFGWLQDRIGHVATIALTLVGWIFMVLLAYIARGPILFWLAANLAGISMGASQSAGRALVGLLSPAARRAEFFGLWGFAVKLASIFGPLTYGVATWVSRGNHRLAILIVGSYFVIGLTILAGVSVRRGRRAALRG</sequence>
<evidence type="ECO:0000313" key="9">
    <source>
        <dbReference type="Proteomes" id="UP001482231"/>
    </source>
</evidence>
<feature type="transmembrane region" description="Helical" evidence="6">
    <location>
        <begin position="151"/>
        <end position="175"/>
    </location>
</feature>
<evidence type="ECO:0000313" key="8">
    <source>
        <dbReference type="EMBL" id="MEO1766830.1"/>
    </source>
</evidence>
<dbReference type="Pfam" id="PF11700">
    <property type="entry name" value="ATG22"/>
    <property type="match status" value="1"/>
</dbReference>
<feature type="transmembrane region" description="Helical" evidence="6">
    <location>
        <begin position="21"/>
        <end position="46"/>
    </location>
</feature>
<accession>A0ABV0EDS8</accession>
<evidence type="ECO:0000259" key="7">
    <source>
        <dbReference type="PROSITE" id="PS50850"/>
    </source>
</evidence>
<keyword evidence="5 6" id="KW-0472">Membrane</keyword>
<evidence type="ECO:0000256" key="4">
    <source>
        <dbReference type="ARBA" id="ARBA00022989"/>
    </source>
</evidence>
<feature type="transmembrane region" description="Helical" evidence="6">
    <location>
        <begin position="310"/>
        <end position="330"/>
    </location>
</feature>
<dbReference type="InterPro" id="IPR020846">
    <property type="entry name" value="MFS_dom"/>
</dbReference>
<proteinExistence type="predicted"/>
<reference evidence="8 9" key="1">
    <citation type="submission" date="2024-02" db="EMBL/GenBank/DDBJ databases">
        <title>New thermophilic sulfur-oxidizing bacteria from a hot springs of the Uzon caldera (Kamchatka, Russia).</title>
        <authorList>
            <person name="Dukat A.M."/>
            <person name="Elcheninov A.G."/>
            <person name="Frolov E.N."/>
        </authorList>
    </citation>
    <scope>NUCLEOTIDE SEQUENCE [LARGE SCALE GENOMIC DNA]</scope>
    <source>
        <strain evidence="8 9">AK1</strain>
    </source>
</reference>
<dbReference type="PANTHER" id="PTHR23519:SF1">
    <property type="entry name" value="AUTOPHAGY-RELATED PROTEIN 22"/>
    <property type="match status" value="1"/>
</dbReference>
<dbReference type="RefSeq" id="WP_347307942.1">
    <property type="nucleotide sequence ID" value="NZ_JBAJEX010000004.1"/>
</dbReference>
<dbReference type="Proteomes" id="UP001482231">
    <property type="component" value="Unassembled WGS sequence"/>
</dbReference>
<keyword evidence="4 6" id="KW-1133">Transmembrane helix</keyword>
<feature type="transmembrane region" description="Helical" evidence="6">
    <location>
        <begin position="370"/>
        <end position="396"/>
    </location>
</feature>
<feature type="transmembrane region" description="Helical" evidence="6">
    <location>
        <begin position="187"/>
        <end position="210"/>
    </location>
</feature>
<dbReference type="PANTHER" id="PTHR23519">
    <property type="entry name" value="AUTOPHAGY-RELATED PROTEIN 22"/>
    <property type="match status" value="1"/>
</dbReference>
<dbReference type="Gene3D" id="1.20.1250.20">
    <property type="entry name" value="MFS general substrate transporter like domains"/>
    <property type="match status" value="2"/>
</dbReference>
<evidence type="ECO:0000256" key="6">
    <source>
        <dbReference type="SAM" id="Phobius"/>
    </source>
</evidence>
<evidence type="ECO:0000256" key="1">
    <source>
        <dbReference type="ARBA" id="ARBA00004127"/>
    </source>
</evidence>
<organism evidence="8 9">
    <name type="scientific">Thiobacter aerophilum</name>
    <dbReference type="NCBI Taxonomy" id="3121275"/>
    <lineage>
        <taxon>Bacteria</taxon>
        <taxon>Pseudomonadati</taxon>
        <taxon>Pseudomonadota</taxon>
        <taxon>Betaproteobacteria</taxon>
        <taxon>Burkholderiales</taxon>
        <taxon>Thiobacteraceae</taxon>
        <taxon>Thiobacter</taxon>
    </lineage>
</organism>
<dbReference type="PROSITE" id="PS50850">
    <property type="entry name" value="MFS"/>
    <property type="match status" value="1"/>
</dbReference>
<keyword evidence="9" id="KW-1185">Reference proteome</keyword>
<protein>
    <submittedName>
        <fullName evidence="8">MFS transporter</fullName>
    </submittedName>
</protein>
<feature type="transmembrane region" description="Helical" evidence="6">
    <location>
        <begin position="336"/>
        <end position="358"/>
    </location>
</feature>